<evidence type="ECO:0000313" key="7">
    <source>
        <dbReference type="EMBL" id="MBB6346804.1"/>
    </source>
</evidence>
<keyword evidence="2 5" id="KW-0812">Transmembrane</keyword>
<dbReference type="EMBL" id="JACHJB010000002">
    <property type="protein sequence ID" value="MBB6346804.1"/>
    <property type="molecule type" value="Genomic_DNA"/>
</dbReference>
<name>A0A7X0EYU3_9ACTN</name>
<organism evidence="7 8">
    <name type="scientific">Nonomuraea muscovyensis</name>
    <dbReference type="NCBI Taxonomy" id="1124761"/>
    <lineage>
        <taxon>Bacteria</taxon>
        <taxon>Bacillati</taxon>
        <taxon>Actinomycetota</taxon>
        <taxon>Actinomycetes</taxon>
        <taxon>Streptosporangiales</taxon>
        <taxon>Streptosporangiaceae</taxon>
        <taxon>Nonomuraea</taxon>
    </lineage>
</organism>
<evidence type="ECO:0000256" key="2">
    <source>
        <dbReference type="ARBA" id="ARBA00022692"/>
    </source>
</evidence>
<proteinExistence type="predicted"/>
<feature type="transmembrane region" description="Helical" evidence="5">
    <location>
        <begin position="35"/>
        <end position="54"/>
    </location>
</feature>
<protein>
    <submittedName>
        <fullName evidence="7">ABC-type Na+ efflux pump permease subunit</fullName>
    </submittedName>
</protein>
<dbReference type="Pfam" id="PF12698">
    <property type="entry name" value="ABC2_membrane_3"/>
    <property type="match status" value="1"/>
</dbReference>
<dbReference type="AlphaFoldDB" id="A0A7X0EYU3"/>
<sequence>MAGVLVWFVLGYAFFATLSASFASLVSRQEEVDTVLTPPVMTVLVTCFVAFCATDEPTGTLATVMSYVPPFSSMVMAVRVAATEVPLWQAGLSIAAMVAAVLAALAFGAKVYQRAVLRTGARVKLGDVVRVRQMDDLKRARRLT</sequence>
<dbReference type="Proteomes" id="UP000583800">
    <property type="component" value="Unassembled WGS sequence"/>
</dbReference>
<comment type="subcellular location">
    <subcellularLocation>
        <location evidence="1">Membrane</location>
        <topology evidence="1">Multi-pass membrane protein</topology>
    </subcellularLocation>
</comment>
<keyword evidence="3 5" id="KW-1133">Transmembrane helix</keyword>
<reference evidence="7 8" key="1">
    <citation type="submission" date="2020-08" db="EMBL/GenBank/DDBJ databases">
        <title>Sequencing the genomes of 1000 actinobacteria strains.</title>
        <authorList>
            <person name="Klenk H.-P."/>
        </authorList>
    </citation>
    <scope>NUCLEOTIDE SEQUENCE [LARGE SCALE GENOMIC DNA]</scope>
    <source>
        <strain evidence="7 8">DSM 45913</strain>
    </source>
</reference>
<accession>A0A7X0EYU3</accession>
<feature type="domain" description="ABC-2 type transporter transmembrane" evidence="6">
    <location>
        <begin position="4"/>
        <end position="109"/>
    </location>
</feature>
<dbReference type="GO" id="GO:0140359">
    <property type="term" value="F:ABC-type transporter activity"/>
    <property type="evidence" value="ECO:0007669"/>
    <property type="project" value="InterPro"/>
</dbReference>
<evidence type="ECO:0000259" key="6">
    <source>
        <dbReference type="Pfam" id="PF12698"/>
    </source>
</evidence>
<dbReference type="RefSeq" id="WP_312891641.1">
    <property type="nucleotide sequence ID" value="NZ_JACHJB010000002.1"/>
</dbReference>
<feature type="transmembrane region" description="Helical" evidence="5">
    <location>
        <begin position="88"/>
        <end position="109"/>
    </location>
</feature>
<dbReference type="InterPro" id="IPR013525">
    <property type="entry name" value="ABC2_TM"/>
</dbReference>
<gene>
    <name evidence="7" type="ORF">FHU36_003349</name>
</gene>
<keyword evidence="4 5" id="KW-0472">Membrane</keyword>
<dbReference type="GO" id="GO:0016020">
    <property type="term" value="C:membrane"/>
    <property type="evidence" value="ECO:0007669"/>
    <property type="project" value="UniProtKB-SubCell"/>
</dbReference>
<evidence type="ECO:0000256" key="1">
    <source>
        <dbReference type="ARBA" id="ARBA00004141"/>
    </source>
</evidence>
<feature type="transmembrane region" description="Helical" evidence="5">
    <location>
        <begin position="61"/>
        <end position="82"/>
    </location>
</feature>
<evidence type="ECO:0000256" key="5">
    <source>
        <dbReference type="SAM" id="Phobius"/>
    </source>
</evidence>
<evidence type="ECO:0000313" key="8">
    <source>
        <dbReference type="Proteomes" id="UP000583800"/>
    </source>
</evidence>
<evidence type="ECO:0000256" key="4">
    <source>
        <dbReference type="ARBA" id="ARBA00023136"/>
    </source>
</evidence>
<evidence type="ECO:0000256" key="3">
    <source>
        <dbReference type="ARBA" id="ARBA00022989"/>
    </source>
</evidence>
<keyword evidence="8" id="KW-1185">Reference proteome</keyword>
<comment type="caution">
    <text evidence="7">The sequence shown here is derived from an EMBL/GenBank/DDBJ whole genome shotgun (WGS) entry which is preliminary data.</text>
</comment>